<protein>
    <recommendedName>
        <fullName evidence="4">G_PROTEIN_RECEP_F1_2 domain-containing protein</fullName>
    </recommendedName>
</protein>
<dbReference type="AlphaFoldDB" id="A0A0B2VN93"/>
<dbReference type="EMBL" id="JPKZ01000885">
    <property type="protein sequence ID" value="KHN84986.1"/>
    <property type="molecule type" value="Genomic_DNA"/>
</dbReference>
<gene>
    <name evidence="2" type="ORF">Tcan_16145</name>
</gene>
<keyword evidence="1" id="KW-0472">Membrane</keyword>
<dbReference type="InterPro" id="IPR019421">
    <property type="entry name" value="7TM_GPCR_serpentine_rcpt_Srd"/>
</dbReference>
<feature type="transmembrane region" description="Helical" evidence="1">
    <location>
        <begin position="105"/>
        <end position="127"/>
    </location>
</feature>
<evidence type="ECO:0000313" key="3">
    <source>
        <dbReference type="Proteomes" id="UP000031036"/>
    </source>
</evidence>
<accession>A0A0B2VN93</accession>
<organism evidence="2 3">
    <name type="scientific">Toxocara canis</name>
    <name type="common">Canine roundworm</name>
    <dbReference type="NCBI Taxonomy" id="6265"/>
    <lineage>
        <taxon>Eukaryota</taxon>
        <taxon>Metazoa</taxon>
        <taxon>Ecdysozoa</taxon>
        <taxon>Nematoda</taxon>
        <taxon>Chromadorea</taxon>
        <taxon>Rhabditida</taxon>
        <taxon>Spirurina</taxon>
        <taxon>Ascaridomorpha</taxon>
        <taxon>Ascaridoidea</taxon>
        <taxon>Toxocaridae</taxon>
        <taxon>Toxocara</taxon>
    </lineage>
</organism>
<proteinExistence type="predicted"/>
<comment type="caution">
    <text evidence="2">The sequence shown here is derived from an EMBL/GenBank/DDBJ whole genome shotgun (WGS) entry which is preliminary data.</text>
</comment>
<evidence type="ECO:0008006" key="4">
    <source>
        <dbReference type="Google" id="ProtNLM"/>
    </source>
</evidence>
<keyword evidence="3" id="KW-1185">Reference proteome</keyword>
<keyword evidence="1" id="KW-1133">Transmembrane helix</keyword>
<keyword evidence="1" id="KW-0812">Transmembrane</keyword>
<feature type="transmembrane region" description="Helical" evidence="1">
    <location>
        <begin position="47"/>
        <end position="70"/>
    </location>
</feature>
<dbReference type="Proteomes" id="UP000031036">
    <property type="component" value="Unassembled WGS sequence"/>
</dbReference>
<dbReference type="OrthoDB" id="5873323at2759"/>
<evidence type="ECO:0000313" key="2">
    <source>
        <dbReference type="EMBL" id="KHN84986.1"/>
    </source>
</evidence>
<feature type="transmembrane region" description="Helical" evidence="1">
    <location>
        <begin position="12"/>
        <end position="35"/>
    </location>
</feature>
<reference evidence="2 3" key="1">
    <citation type="submission" date="2014-11" db="EMBL/GenBank/DDBJ databases">
        <title>Genetic blueprint of the zoonotic pathogen Toxocara canis.</title>
        <authorList>
            <person name="Zhu X.-Q."/>
            <person name="Korhonen P.K."/>
            <person name="Cai H."/>
            <person name="Young N.D."/>
            <person name="Nejsum P."/>
            <person name="von Samson-Himmelstjerna G."/>
            <person name="Boag P.R."/>
            <person name="Tan P."/>
            <person name="Li Q."/>
            <person name="Min J."/>
            <person name="Yang Y."/>
            <person name="Wang X."/>
            <person name="Fang X."/>
            <person name="Hall R.S."/>
            <person name="Hofmann A."/>
            <person name="Sternberg P.W."/>
            <person name="Jex A.R."/>
            <person name="Gasser R.B."/>
        </authorList>
    </citation>
    <scope>NUCLEOTIDE SEQUENCE [LARGE SCALE GENOMIC DNA]</scope>
    <source>
        <strain evidence="2">PN_DK_2014</strain>
    </source>
</reference>
<dbReference type="Pfam" id="PF10317">
    <property type="entry name" value="7TM_GPCR_Srd"/>
    <property type="match status" value="1"/>
</dbReference>
<sequence length="152" mass="17430">MKYELKDTVRFFHINAYISTLLTIICTSVLLYAIITRTPTEMQRYRIFLLNHSIASLILSILFVLCQPIPDSTFSQTGRPPEDSGISCVVLGPVVRYFPPFVNHFLTSAFVGVLLYIIISIPLSFVFRYFAVCRRQQITTLVSKKVCFHLFP</sequence>
<name>A0A0B2VN93_TOXCA</name>
<evidence type="ECO:0000256" key="1">
    <source>
        <dbReference type="SAM" id="Phobius"/>
    </source>
</evidence>